<sequence length="426" mass="46128">MFRPLLRALALTLCVTLALAAAAQGPAMSDAAREANTRSYRALQQGDYLRAEELLRPHAFDAEGNPVDGFIYSSWAEAMTLMTGEPPAREPDGRTARAEYLAAIADADTRDAIAEIVERARHTSIVFLNEDHGVPRSRAFGLQVAEALRPLGYTILAVETLQNDADLDTVDSRIAAINADGYIRRDSGYYTHDPVFADFLRQAMAAGYRLAAYEQTPDLRTTDPELSIPKREQAQADYLLNRVVNRNPGAKLLVYVGFSHATEETQEPDGVALRWLAARIKAMTGIDPLTIDQTTLMRSGAAARSDALVDAATARAQGRSVVFLSPDGSPLVIGRYAGLVDLQVVHPDLPRVGDRPGWIPALLHRTPTPVPAELLPETGTVLIQAFVATEGDAAIPVDQLLVTAGEAPGMLMLPDMPVRYAVQTPE</sequence>
<keyword evidence="1" id="KW-0732">Signal</keyword>
<evidence type="ECO:0000256" key="1">
    <source>
        <dbReference type="SAM" id="SignalP"/>
    </source>
</evidence>
<name>A0A6G6Y2N2_9SPHN</name>
<feature type="signal peptide" evidence="1">
    <location>
        <begin position="1"/>
        <end position="20"/>
    </location>
</feature>
<proteinExistence type="predicted"/>
<reference evidence="2 3" key="1">
    <citation type="submission" date="2020-02" db="EMBL/GenBank/DDBJ databases">
        <authorList>
            <person name="Zheng R.K."/>
            <person name="Sun C.M."/>
        </authorList>
    </citation>
    <scope>NUCLEOTIDE SEQUENCE [LARGE SCALE GENOMIC DNA]</scope>
    <source>
        <strain evidence="3">zrk23</strain>
    </source>
</reference>
<protein>
    <recommendedName>
        <fullName evidence="4">Calcium-binding protein</fullName>
    </recommendedName>
</protein>
<dbReference type="Proteomes" id="UP000501568">
    <property type="component" value="Chromosome"/>
</dbReference>
<keyword evidence="3" id="KW-1185">Reference proteome</keyword>
<evidence type="ECO:0000313" key="2">
    <source>
        <dbReference type="EMBL" id="QIG78978.1"/>
    </source>
</evidence>
<gene>
    <name evidence="2" type="ORF">G5C33_03705</name>
</gene>
<organism evidence="2 3">
    <name type="scientific">Stakelama tenebrarum</name>
    <dbReference type="NCBI Taxonomy" id="2711215"/>
    <lineage>
        <taxon>Bacteria</taxon>
        <taxon>Pseudomonadati</taxon>
        <taxon>Pseudomonadota</taxon>
        <taxon>Alphaproteobacteria</taxon>
        <taxon>Sphingomonadales</taxon>
        <taxon>Sphingomonadaceae</taxon>
        <taxon>Stakelama</taxon>
    </lineage>
</organism>
<evidence type="ECO:0000313" key="3">
    <source>
        <dbReference type="Proteomes" id="UP000501568"/>
    </source>
</evidence>
<accession>A0A6G6Y2N2</accession>
<feature type="chain" id="PRO_5026340208" description="Calcium-binding protein" evidence="1">
    <location>
        <begin position="21"/>
        <end position="426"/>
    </location>
</feature>
<dbReference type="RefSeq" id="WP_165325979.1">
    <property type="nucleotide sequence ID" value="NZ_CP049109.1"/>
</dbReference>
<dbReference type="EMBL" id="CP049109">
    <property type="protein sequence ID" value="QIG78978.1"/>
    <property type="molecule type" value="Genomic_DNA"/>
</dbReference>
<dbReference type="KEGG" id="spzr:G5C33_03705"/>
<evidence type="ECO:0008006" key="4">
    <source>
        <dbReference type="Google" id="ProtNLM"/>
    </source>
</evidence>
<dbReference type="SUPFAM" id="SSF159501">
    <property type="entry name" value="EreA/ChaN-like"/>
    <property type="match status" value="1"/>
</dbReference>
<dbReference type="AlphaFoldDB" id="A0A6G6Y2N2"/>